<evidence type="ECO:0000313" key="3">
    <source>
        <dbReference type="Proteomes" id="UP000027586"/>
    </source>
</evidence>
<dbReference type="Proteomes" id="UP000027586">
    <property type="component" value="Unassembled WGS sequence"/>
</dbReference>
<dbReference type="STRING" id="1263082.A0A068RRT6"/>
<reference evidence="2" key="1">
    <citation type="submission" date="2013-08" db="EMBL/GenBank/DDBJ databases">
        <title>Gene expansion shapes genome architecture in the human pathogen Lichtheimia corymbifera: an evolutionary genomics analysis in the ancient terrestrial Mucorales (Mucoromycotina).</title>
        <authorList>
            <person name="Schwartze V.U."/>
            <person name="Winter S."/>
            <person name="Shelest E."/>
            <person name="Marcet-Houben M."/>
            <person name="Horn F."/>
            <person name="Wehner S."/>
            <person name="Hoffmann K."/>
            <person name="Riege K."/>
            <person name="Sammeth M."/>
            <person name="Nowrousian M."/>
            <person name="Valiante V."/>
            <person name="Linde J."/>
            <person name="Jacobsen I.D."/>
            <person name="Marz M."/>
            <person name="Brakhage A.A."/>
            <person name="Gabaldon T."/>
            <person name="Bocker S."/>
            <person name="Voigt K."/>
        </authorList>
    </citation>
    <scope>NUCLEOTIDE SEQUENCE [LARGE SCALE GENOMIC DNA]</scope>
    <source>
        <strain evidence="2">FSU 9682</strain>
    </source>
</reference>
<feature type="region of interest" description="Disordered" evidence="1">
    <location>
        <begin position="1"/>
        <end position="52"/>
    </location>
</feature>
<comment type="caution">
    <text evidence="2">The sequence shown here is derived from an EMBL/GenBank/DDBJ whole genome shotgun (WGS) entry which is preliminary data.</text>
</comment>
<evidence type="ECO:0000256" key="1">
    <source>
        <dbReference type="SAM" id="MobiDB-lite"/>
    </source>
</evidence>
<sequence length="369" mass="41383">MAINQTTQHENGHHEGHVKYSEATNGHPIENGQQQDANGQQQQQRATSNGQASGFITRVTSYPIVVDGVSTVKAYAERSPAATYALSKASATLNSVNSYRPRYVQSYYETYIQPHVERADELGCKSLDLIQNRFPVVTQPTANVVDAVYPNRLISSIRSTSTAPVNVVHRRITTVLDSLENTLDKYLPPPSSAAGDEKTRNGEKAKTTEVARVYGLVNAFSTRVRVKLAEQAPLQTAVARLQFVQETLRHSITVYSQAIQQRLPEAVTARFHQLHTVLTSELSHLAAKLELPPTIKKRLRTLADTAAEQYEFVKVEYARRDISSYDKVKSITNHLQTQLLPLLKNIESQIKQYTELVRDKAKQDLHLRR</sequence>
<evidence type="ECO:0008006" key="4">
    <source>
        <dbReference type="Google" id="ProtNLM"/>
    </source>
</evidence>
<dbReference type="AlphaFoldDB" id="A0A068RRT6"/>
<accession>A0A068RRT6</accession>
<dbReference type="VEuPathDB" id="FungiDB:LCOR_03236.1"/>
<evidence type="ECO:0000313" key="2">
    <source>
        <dbReference type="EMBL" id="CDH51661.1"/>
    </source>
</evidence>
<feature type="compositionally biased region" description="Basic and acidic residues" evidence="1">
    <location>
        <begin position="10"/>
        <end position="20"/>
    </location>
</feature>
<protein>
    <recommendedName>
        <fullName evidence="4">Lipid droplet-associated perilipin protein</fullName>
    </recommendedName>
</protein>
<name>A0A068RRT6_9FUNG</name>
<keyword evidence="3" id="KW-1185">Reference proteome</keyword>
<feature type="compositionally biased region" description="Basic and acidic residues" evidence="1">
    <location>
        <begin position="195"/>
        <end position="205"/>
    </location>
</feature>
<feature type="region of interest" description="Disordered" evidence="1">
    <location>
        <begin position="186"/>
        <end position="205"/>
    </location>
</feature>
<feature type="compositionally biased region" description="Low complexity" evidence="1">
    <location>
        <begin position="31"/>
        <end position="52"/>
    </location>
</feature>
<dbReference type="OrthoDB" id="376826at2759"/>
<organism evidence="2 3">
    <name type="scientific">Lichtheimia corymbifera JMRC:FSU:9682</name>
    <dbReference type="NCBI Taxonomy" id="1263082"/>
    <lineage>
        <taxon>Eukaryota</taxon>
        <taxon>Fungi</taxon>
        <taxon>Fungi incertae sedis</taxon>
        <taxon>Mucoromycota</taxon>
        <taxon>Mucoromycotina</taxon>
        <taxon>Mucoromycetes</taxon>
        <taxon>Mucorales</taxon>
        <taxon>Lichtheimiaceae</taxon>
        <taxon>Lichtheimia</taxon>
    </lineage>
</organism>
<gene>
    <name evidence="2" type="ORF">LCOR_03236.1</name>
</gene>
<dbReference type="EMBL" id="CBTN010000010">
    <property type="protein sequence ID" value="CDH51661.1"/>
    <property type="molecule type" value="Genomic_DNA"/>
</dbReference>
<proteinExistence type="predicted"/>